<sequence>MFLIYWPYLALVLSLALCLVLVVVSLAGRLCRARMEPLPERDLSTYFTDSMENNILPYPTDEELLDAASAPPMMSDVEMQALPPSAGTFEAGLPYSLDQSMSPEGRRDFEV</sequence>
<gene>
    <name evidence="1" type="ORF">TCAL_01518</name>
</gene>
<protein>
    <submittedName>
        <fullName evidence="1">Uncharacterized protein</fullName>
    </submittedName>
</protein>
<keyword evidence="2" id="KW-1185">Reference proteome</keyword>
<comment type="caution">
    <text evidence="1">The sequence shown here is derived from an EMBL/GenBank/DDBJ whole genome shotgun (WGS) entry which is preliminary data.</text>
</comment>
<organism evidence="1 2">
    <name type="scientific">Tigriopus californicus</name>
    <name type="common">Marine copepod</name>
    <dbReference type="NCBI Taxonomy" id="6832"/>
    <lineage>
        <taxon>Eukaryota</taxon>
        <taxon>Metazoa</taxon>
        <taxon>Ecdysozoa</taxon>
        <taxon>Arthropoda</taxon>
        <taxon>Crustacea</taxon>
        <taxon>Multicrustacea</taxon>
        <taxon>Hexanauplia</taxon>
        <taxon>Copepoda</taxon>
        <taxon>Harpacticoida</taxon>
        <taxon>Harpacticidae</taxon>
        <taxon>Tigriopus</taxon>
    </lineage>
</organism>
<evidence type="ECO:0000313" key="2">
    <source>
        <dbReference type="Proteomes" id="UP000318571"/>
    </source>
</evidence>
<dbReference type="Proteomes" id="UP000318571">
    <property type="component" value="Chromosome 3"/>
</dbReference>
<reference evidence="1 2" key="1">
    <citation type="journal article" date="2018" name="Nat. Ecol. Evol.">
        <title>Genomic signatures of mitonuclear coevolution across populations of Tigriopus californicus.</title>
        <authorList>
            <person name="Barreto F.S."/>
            <person name="Watson E.T."/>
            <person name="Lima T.G."/>
            <person name="Willett C.S."/>
            <person name="Edmands S."/>
            <person name="Li W."/>
            <person name="Burton R.S."/>
        </authorList>
    </citation>
    <scope>NUCLEOTIDE SEQUENCE [LARGE SCALE GENOMIC DNA]</scope>
    <source>
        <strain evidence="1 2">San Diego</strain>
    </source>
</reference>
<dbReference type="EMBL" id="VCGU01000007">
    <property type="protein sequence ID" value="TRY73436.1"/>
    <property type="molecule type" value="Genomic_DNA"/>
</dbReference>
<dbReference type="AlphaFoldDB" id="A0A553P6X1"/>
<name>A0A553P6X1_TIGCA</name>
<proteinExistence type="predicted"/>
<evidence type="ECO:0000313" key="1">
    <source>
        <dbReference type="EMBL" id="TRY73436.1"/>
    </source>
</evidence>
<accession>A0A553P6X1</accession>